<evidence type="ECO:0000256" key="1">
    <source>
        <dbReference type="ARBA" id="ARBA00004370"/>
    </source>
</evidence>
<dbReference type="InterPro" id="IPR027094">
    <property type="entry name" value="Mitofusin_fam"/>
</dbReference>
<evidence type="ECO:0000256" key="5">
    <source>
        <dbReference type="ARBA" id="ARBA00023136"/>
    </source>
</evidence>
<dbReference type="GO" id="GO:0008053">
    <property type="term" value="P:mitochondrial fusion"/>
    <property type="evidence" value="ECO:0007669"/>
    <property type="project" value="TreeGrafter"/>
</dbReference>
<keyword evidence="2" id="KW-0547">Nucleotide-binding</keyword>
<dbReference type="GO" id="GO:0016020">
    <property type="term" value="C:membrane"/>
    <property type="evidence" value="ECO:0007669"/>
    <property type="project" value="UniProtKB-SubCell"/>
</dbReference>
<evidence type="ECO:0000313" key="8">
    <source>
        <dbReference type="Proteomes" id="UP000663720"/>
    </source>
</evidence>
<sequence>MDKYHSFKQELLQINQDISSLFLSAGNIPGIGEYAFHNQDTVCDKIREQISGEMLKIAVAGPIKSGKSTFVNALFKGDYLKRGAGVITSIVTRIHRGENLKAYLWFKSWNKVNSDIEKAMVLFPSSQWRSEKDSFDICREKDRKELSLALESLSSDLLITNDTRSVNSVLLSSYIKGYDRVKDIILKDKTAALNFDADKFEEHKEFAGDDSLAVYLNDIQLEINSGHIDSNIEIADCQGSDSPNPLHLAMIQDYLLLTHLIVYVISSRTGLRQADIKFLSAIKKMGIIENTIFLINFDFSEHDSINDLNRVVHMVKEELAMIIPEPDVYTLSALFNLFKSKTRDDLTIKDNLRLAQWKGEIALSEFSNQETERFENAIHQKLTKERYALLLANHLERLRVINSGIEHWVTINNDILFKDAFGINEILEGIKIHEKKTQKIKNLIKNTLDGAAHKIKQSLRNDVDGFFDNRSGIPAQVISFIKNYNVAYNEFENHLKSSGFSNVMYLVFQDIRKALDAYMAESATPDIIRFVRDTEQKIIEHFETIAGPYDTMVREALDEYNSTMKILGIPPVEISRKNISLPDISSIKNNAGLKFPSGSNIMNYSASIKTDAVMRLGFYRFILFVKKLIKKPEQEKNKGEIMALKGGVARLKQETEKSVNFLFKDYRENIKYQYILKLADAVSNSFNKSLAEQFESYVTDLSQIAELVKEKRINKDQTSSDLKNILNGCQDVNKKINTLKQKIETS</sequence>
<dbReference type="GO" id="GO:0005525">
    <property type="term" value="F:GTP binding"/>
    <property type="evidence" value="ECO:0007669"/>
    <property type="project" value="UniProtKB-KW"/>
</dbReference>
<evidence type="ECO:0000313" key="7">
    <source>
        <dbReference type="EMBL" id="QTA79709.1"/>
    </source>
</evidence>
<dbReference type="PANTHER" id="PTHR10465">
    <property type="entry name" value="TRANSMEMBRANE GTPASE FZO1"/>
    <property type="match status" value="1"/>
</dbReference>
<evidence type="ECO:0000259" key="6">
    <source>
        <dbReference type="Pfam" id="PF00350"/>
    </source>
</evidence>
<dbReference type="RefSeq" id="WP_207691430.1">
    <property type="nucleotide sequence ID" value="NZ_CP061799.1"/>
</dbReference>
<comment type="subcellular location">
    <subcellularLocation>
        <location evidence="1">Membrane</location>
    </subcellularLocation>
</comment>
<dbReference type="GO" id="GO:0003924">
    <property type="term" value="F:GTPase activity"/>
    <property type="evidence" value="ECO:0007669"/>
    <property type="project" value="InterPro"/>
</dbReference>
<dbReference type="InterPro" id="IPR027417">
    <property type="entry name" value="P-loop_NTPase"/>
</dbReference>
<dbReference type="SUPFAM" id="SSF52540">
    <property type="entry name" value="P-loop containing nucleoside triphosphate hydrolases"/>
    <property type="match status" value="1"/>
</dbReference>
<proteinExistence type="predicted"/>
<evidence type="ECO:0000256" key="4">
    <source>
        <dbReference type="ARBA" id="ARBA00023134"/>
    </source>
</evidence>
<keyword evidence="3" id="KW-0378">Hydrolase</keyword>
<evidence type="ECO:0000256" key="3">
    <source>
        <dbReference type="ARBA" id="ARBA00022801"/>
    </source>
</evidence>
<dbReference type="Pfam" id="PF00350">
    <property type="entry name" value="Dynamin_N"/>
    <property type="match status" value="1"/>
</dbReference>
<feature type="domain" description="Dynamin N-terminal" evidence="6">
    <location>
        <begin position="57"/>
        <end position="284"/>
    </location>
</feature>
<name>A0A975GFZ3_9BACT</name>
<dbReference type="PANTHER" id="PTHR10465:SF0">
    <property type="entry name" value="SARCALUMENIN"/>
    <property type="match status" value="1"/>
</dbReference>
<dbReference type="Proteomes" id="UP000663720">
    <property type="component" value="Chromosome"/>
</dbReference>
<evidence type="ECO:0000256" key="2">
    <source>
        <dbReference type="ARBA" id="ARBA00022741"/>
    </source>
</evidence>
<gene>
    <name evidence="7" type="ORF">dnl_19850</name>
</gene>
<dbReference type="AlphaFoldDB" id="A0A975GFZ3"/>
<dbReference type="EMBL" id="CP061799">
    <property type="protein sequence ID" value="QTA79709.1"/>
    <property type="molecule type" value="Genomic_DNA"/>
</dbReference>
<dbReference type="InterPro" id="IPR045063">
    <property type="entry name" value="Dynamin_N"/>
</dbReference>
<reference evidence="7" key="1">
    <citation type="journal article" date="2021" name="Microb. Physiol.">
        <title>Proteogenomic Insights into the Physiology of Marine, Sulfate-Reducing, Filamentous Desulfonema limicola and Desulfonema magnum.</title>
        <authorList>
            <person name="Schnaars V."/>
            <person name="Wohlbrand L."/>
            <person name="Scheve S."/>
            <person name="Hinrichs C."/>
            <person name="Reinhardt R."/>
            <person name="Rabus R."/>
        </authorList>
    </citation>
    <scope>NUCLEOTIDE SEQUENCE</scope>
    <source>
        <strain evidence="7">5ac10</strain>
    </source>
</reference>
<keyword evidence="4" id="KW-0342">GTP-binding</keyword>
<accession>A0A975GFZ3</accession>
<dbReference type="KEGG" id="dli:dnl_19850"/>
<keyword evidence="8" id="KW-1185">Reference proteome</keyword>
<keyword evidence="5" id="KW-0472">Membrane</keyword>
<organism evidence="7 8">
    <name type="scientific">Desulfonema limicola</name>
    <dbReference type="NCBI Taxonomy" id="45656"/>
    <lineage>
        <taxon>Bacteria</taxon>
        <taxon>Pseudomonadati</taxon>
        <taxon>Thermodesulfobacteriota</taxon>
        <taxon>Desulfobacteria</taxon>
        <taxon>Desulfobacterales</taxon>
        <taxon>Desulfococcaceae</taxon>
        <taxon>Desulfonema</taxon>
    </lineage>
</organism>
<dbReference type="Gene3D" id="3.40.50.300">
    <property type="entry name" value="P-loop containing nucleotide triphosphate hydrolases"/>
    <property type="match status" value="1"/>
</dbReference>
<protein>
    <submittedName>
        <fullName evidence="7">Dynamin superfamily protein</fullName>
    </submittedName>
</protein>